<dbReference type="AlphaFoldDB" id="A0A4R5BYE0"/>
<dbReference type="EMBL" id="SMLA01000012">
    <property type="protein sequence ID" value="TDD89424.1"/>
    <property type="molecule type" value="Genomic_DNA"/>
</dbReference>
<feature type="domain" description="Fumarylacetoacetase-like C-terminal" evidence="3">
    <location>
        <begin position="76"/>
        <end position="279"/>
    </location>
</feature>
<evidence type="ECO:0000313" key="5">
    <source>
        <dbReference type="Proteomes" id="UP000294723"/>
    </source>
</evidence>
<proteinExistence type="inferred from homology"/>
<dbReference type="InterPro" id="IPR051121">
    <property type="entry name" value="FAH"/>
</dbReference>
<dbReference type="GO" id="GO:0019752">
    <property type="term" value="P:carboxylic acid metabolic process"/>
    <property type="evidence" value="ECO:0007669"/>
    <property type="project" value="UniProtKB-ARBA"/>
</dbReference>
<evidence type="ECO:0000256" key="1">
    <source>
        <dbReference type="ARBA" id="ARBA00010211"/>
    </source>
</evidence>
<dbReference type="GO" id="GO:0016853">
    <property type="term" value="F:isomerase activity"/>
    <property type="evidence" value="ECO:0007669"/>
    <property type="project" value="UniProtKB-ARBA"/>
</dbReference>
<comment type="caution">
    <text evidence="4">The sequence shown here is derived from an EMBL/GenBank/DDBJ whole genome shotgun (WGS) entry which is preliminary data.</text>
</comment>
<dbReference type="GO" id="GO:0046872">
    <property type="term" value="F:metal ion binding"/>
    <property type="evidence" value="ECO:0007669"/>
    <property type="project" value="UniProtKB-KW"/>
</dbReference>
<dbReference type="PANTHER" id="PTHR42796:SF4">
    <property type="entry name" value="FUMARYLACETOACETATE HYDROLASE DOMAIN-CONTAINING PROTEIN 2A"/>
    <property type="match status" value="1"/>
</dbReference>
<dbReference type="GO" id="GO:0016787">
    <property type="term" value="F:hydrolase activity"/>
    <property type="evidence" value="ECO:0007669"/>
    <property type="project" value="UniProtKB-KW"/>
</dbReference>
<reference evidence="4 5" key="1">
    <citation type="submission" date="2019-03" db="EMBL/GenBank/DDBJ databases">
        <title>Draft genome sequences of novel Actinobacteria.</title>
        <authorList>
            <person name="Sahin N."/>
            <person name="Ay H."/>
            <person name="Saygin H."/>
        </authorList>
    </citation>
    <scope>NUCLEOTIDE SEQUENCE [LARGE SCALE GENOMIC DNA]</scope>
    <source>
        <strain evidence="4 5">5K548</strain>
    </source>
</reference>
<dbReference type="FunFam" id="3.90.850.10:FF:000002">
    <property type="entry name" value="2-hydroxyhepta-2,4-diene-1,7-dioate isomerase"/>
    <property type="match status" value="1"/>
</dbReference>
<accession>A0A4R5BYE0</accession>
<keyword evidence="2" id="KW-0479">Metal-binding</keyword>
<evidence type="ECO:0000256" key="2">
    <source>
        <dbReference type="ARBA" id="ARBA00022723"/>
    </source>
</evidence>
<name>A0A4R5BYE0_9PSEU</name>
<sequence>MRLANVDGRLSLVKGADTMVDVHTASAGLFDPDVADAFQRWDELVEWAGSLDLAALPGEPVEPARLGNPAPQPRQVFAIGLNYVEHAAESKLDVPDSPTVFTKFASSLTGPNGDVVLPEGDVDWEVELVAVIGRYADNVAEEQAWSHVAGLTVGQDLSERRLQLSGPAPQFSLGKSHRGFGPIGPVLVTPDEFPDKDDLELGCSINGEQVQKGRTSAMVFPVPALIARLSAVTPLLPGDVIFTGTPSGVGLGRTPQRFLSAGDELVSYITGIGEMRQRMVPNPAKAGA</sequence>
<evidence type="ECO:0000313" key="4">
    <source>
        <dbReference type="EMBL" id="TDD89424.1"/>
    </source>
</evidence>
<dbReference type="RefSeq" id="WP_132682760.1">
    <property type="nucleotide sequence ID" value="NZ_SMLA01000012.1"/>
</dbReference>
<dbReference type="Proteomes" id="UP000294723">
    <property type="component" value="Unassembled WGS sequence"/>
</dbReference>
<evidence type="ECO:0000259" key="3">
    <source>
        <dbReference type="Pfam" id="PF01557"/>
    </source>
</evidence>
<dbReference type="InterPro" id="IPR011234">
    <property type="entry name" value="Fumarylacetoacetase-like_C"/>
</dbReference>
<dbReference type="InterPro" id="IPR036663">
    <property type="entry name" value="Fumarylacetoacetase_C_sf"/>
</dbReference>
<dbReference type="SUPFAM" id="SSF56529">
    <property type="entry name" value="FAH"/>
    <property type="match status" value="1"/>
</dbReference>
<keyword evidence="5" id="KW-1185">Reference proteome</keyword>
<gene>
    <name evidence="4" type="ORF">E1202_11280</name>
</gene>
<dbReference type="PANTHER" id="PTHR42796">
    <property type="entry name" value="FUMARYLACETOACETATE HYDROLASE DOMAIN-CONTAINING PROTEIN 2A-RELATED"/>
    <property type="match status" value="1"/>
</dbReference>
<comment type="similarity">
    <text evidence="1">Belongs to the FAH family.</text>
</comment>
<dbReference type="Gene3D" id="3.90.850.10">
    <property type="entry name" value="Fumarylacetoacetase-like, C-terminal domain"/>
    <property type="match status" value="1"/>
</dbReference>
<protein>
    <submittedName>
        <fullName evidence="4">Fumarylacetoacetate hydrolase family protein</fullName>
    </submittedName>
</protein>
<keyword evidence="4" id="KW-0378">Hydrolase</keyword>
<organism evidence="4 5">
    <name type="scientific">Saccharopolyspora karakumensis</name>
    <dbReference type="NCBI Taxonomy" id="2530386"/>
    <lineage>
        <taxon>Bacteria</taxon>
        <taxon>Bacillati</taxon>
        <taxon>Actinomycetota</taxon>
        <taxon>Actinomycetes</taxon>
        <taxon>Pseudonocardiales</taxon>
        <taxon>Pseudonocardiaceae</taxon>
        <taxon>Saccharopolyspora</taxon>
    </lineage>
</organism>
<dbReference type="Pfam" id="PF01557">
    <property type="entry name" value="FAA_hydrolase"/>
    <property type="match status" value="1"/>
</dbReference>